<evidence type="ECO:0000256" key="1">
    <source>
        <dbReference type="ARBA" id="ARBA00001946"/>
    </source>
</evidence>
<keyword evidence="3" id="KW-0479">Metal-binding</keyword>
<evidence type="ECO:0000259" key="7">
    <source>
        <dbReference type="PROSITE" id="PS51706"/>
    </source>
</evidence>
<dbReference type="NCBIfam" id="TIGR03598">
    <property type="entry name" value="GTPase_YsxC"/>
    <property type="match status" value="1"/>
</dbReference>
<keyword evidence="6" id="KW-0342">GTP-binding</keyword>
<evidence type="ECO:0000313" key="9">
    <source>
        <dbReference type="Proteomes" id="UP000439903"/>
    </source>
</evidence>
<dbReference type="InterPro" id="IPR027417">
    <property type="entry name" value="P-loop_NTPase"/>
</dbReference>
<dbReference type="InterPro" id="IPR030393">
    <property type="entry name" value="G_ENGB_dom"/>
</dbReference>
<dbReference type="HAMAP" id="MF_00321">
    <property type="entry name" value="GTPase_EngB"/>
    <property type="match status" value="1"/>
</dbReference>
<dbReference type="GO" id="GO:0016787">
    <property type="term" value="F:hydrolase activity"/>
    <property type="evidence" value="ECO:0007669"/>
    <property type="project" value="UniProtKB-KW"/>
</dbReference>
<feature type="domain" description="EngB-type G" evidence="7">
    <location>
        <begin position="116"/>
        <end position="290"/>
    </location>
</feature>
<comment type="caution">
    <text evidence="8">The sequence shown here is derived from an EMBL/GenBank/DDBJ whole genome shotgun (WGS) entry which is preliminary data.</text>
</comment>
<reference evidence="8 9" key="1">
    <citation type="journal article" date="2019" name="Environ. Microbiol.">
        <title>At the nexus of three kingdoms: the genome of the mycorrhizal fungus Gigaspora margarita provides insights into plant, endobacterial and fungal interactions.</title>
        <authorList>
            <person name="Venice F."/>
            <person name="Ghignone S."/>
            <person name="Salvioli di Fossalunga A."/>
            <person name="Amselem J."/>
            <person name="Novero M."/>
            <person name="Xianan X."/>
            <person name="Sedzielewska Toro K."/>
            <person name="Morin E."/>
            <person name="Lipzen A."/>
            <person name="Grigoriev I.V."/>
            <person name="Henrissat B."/>
            <person name="Martin F.M."/>
            <person name="Bonfante P."/>
        </authorList>
    </citation>
    <scope>NUCLEOTIDE SEQUENCE [LARGE SCALE GENOMIC DNA]</scope>
    <source>
        <strain evidence="8 9">BEG34</strain>
    </source>
</reference>
<dbReference type="InterPro" id="IPR019987">
    <property type="entry name" value="GTP-bd_ribosome_bio_YsxC"/>
</dbReference>
<dbReference type="EMBL" id="WTPW01001558">
    <property type="protein sequence ID" value="KAF0428770.1"/>
    <property type="molecule type" value="Genomic_DNA"/>
</dbReference>
<dbReference type="Gene3D" id="3.40.50.300">
    <property type="entry name" value="P-loop containing nucleotide triphosphate hydrolases"/>
    <property type="match status" value="1"/>
</dbReference>
<dbReference type="PANTHER" id="PTHR47560:SF1">
    <property type="entry name" value="EXPRESSED PROTEIN"/>
    <property type="match status" value="1"/>
</dbReference>
<evidence type="ECO:0000256" key="2">
    <source>
        <dbReference type="ARBA" id="ARBA00009638"/>
    </source>
</evidence>
<dbReference type="CDD" id="cd01876">
    <property type="entry name" value="YihA_EngB"/>
    <property type="match status" value="1"/>
</dbReference>
<dbReference type="NCBIfam" id="TIGR00231">
    <property type="entry name" value="small_GTP"/>
    <property type="match status" value="1"/>
</dbReference>
<comment type="cofactor">
    <cofactor evidence="1">
        <name>Mg(2+)</name>
        <dbReference type="ChEBI" id="CHEBI:18420"/>
    </cofactor>
</comment>
<organism evidence="8 9">
    <name type="scientific">Gigaspora margarita</name>
    <dbReference type="NCBI Taxonomy" id="4874"/>
    <lineage>
        <taxon>Eukaryota</taxon>
        <taxon>Fungi</taxon>
        <taxon>Fungi incertae sedis</taxon>
        <taxon>Mucoromycota</taxon>
        <taxon>Glomeromycotina</taxon>
        <taxon>Glomeromycetes</taxon>
        <taxon>Diversisporales</taxon>
        <taxon>Gigasporaceae</taxon>
        <taxon>Gigaspora</taxon>
    </lineage>
</organism>
<evidence type="ECO:0000256" key="5">
    <source>
        <dbReference type="ARBA" id="ARBA00022842"/>
    </source>
</evidence>
<keyword evidence="5" id="KW-0460">Magnesium</keyword>
<dbReference type="InterPro" id="IPR006073">
    <property type="entry name" value="GTP-bd"/>
</dbReference>
<dbReference type="AlphaFoldDB" id="A0A8H4A6J8"/>
<sequence length="347" mass="40262">MHITKFTIAKTRLLPILTKTLSSVTQSKAPKSLSNRQLFRQILPPHETLREIEALNLGKPRKRNSSPFKKKVNIIERKKLERRLGDLTLEQEERLELPHLSFFAGAKIPTSFPPERVQELCFVGRSNVGKSSLINALADTTVVRTSDKPGLTQQINFYAAGNMFNMVDMPGYGFAYVKDEERLKWKELIETYISQRKTLKRIFVIIDARHGLKIADKEFISMLDRKNIEFQIILTKCDMVVAPDLARRHTIVKEQLQVYKNAIPQPMMVSARRKAGIYKLRKLLLTIIGGLERAREVANKKKEQRLADINNKSKTPLHKILKKFTNKKTPRYFYEKRKHEKKSLKKK</sequence>
<evidence type="ECO:0000256" key="4">
    <source>
        <dbReference type="ARBA" id="ARBA00022741"/>
    </source>
</evidence>
<evidence type="ECO:0000256" key="3">
    <source>
        <dbReference type="ARBA" id="ARBA00022723"/>
    </source>
</evidence>
<dbReference type="GO" id="GO:0046872">
    <property type="term" value="F:metal ion binding"/>
    <property type="evidence" value="ECO:0007669"/>
    <property type="project" value="UniProtKB-KW"/>
</dbReference>
<comment type="similarity">
    <text evidence="2">Belongs to the TRAFAC class TrmE-Era-EngA-EngB-Septin-like GTPase superfamily. EngB GTPase family.</text>
</comment>
<name>A0A8H4A6J8_GIGMA</name>
<keyword evidence="4" id="KW-0547">Nucleotide-binding</keyword>
<dbReference type="Proteomes" id="UP000439903">
    <property type="component" value="Unassembled WGS sequence"/>
</dbReference>
<evidence type="ECO:0000313" key="8">
    <source>
        <dbReference type="EMBL" id="KAF0428770.1"/>
    </source>
</evidence>
<keyword evidence="8" id="KW-0378">Hydrolase</keyword>
<dbReference type="SUPFAM" id="SSF52540">
    <property type="entry name" value="P-loop containing nucleoside triphosphate hydrolases"/>
    <property type="match status" value="1"/>
</dbReference>
<keyword evidence="9" id="KW-1185">Reference proteome</keyword>
<dbReference type="PROSITE" id="PS51706">
    <property type="entry name" value="G_ENGB"/>
    <property type="match status" value="1"/>
</dbReference>
<dbReference type="GO" id="GO:0005525">
    <property type="term" value="F:GTP binding"/>
    <property type="evidence" value="ECO:0007669"/>
    <property type="project" value="UniProtKB-KW"/>
</dbReference>
<evidence type="ECO:0000256" key="6">
    <source>
        <dbReference type="ARBA" id="ARBA00023134"/>
    </source>
</evidence>
<proteinExistence type="inferred from homology"/>
<dbReference type="Pfam" id="PF01926">
    <property type="entry name" value="MMR_HSR1"/>
    <property type="match status" value="1"/>
</dbReference>
<accession>A0A8H4A6J8</accession>
<gene>
    <name evidence="8" type="ORF">F8M41_005801</name>
</gene>
<dbReference type="InterPro" id="IPR005225">
    <property type="entry name" value="Small_GTP-bd"/>
</dbReference>
<dbReference type="OrthoDB" id="391988at2759"/>
<dbReference type="PANTHER" id="PTHR47560">
    <property type="entry name" value="EXPRESSED PROTEIN"/>
    <property type="match status" value="1"/>
</dbReference>
<protein>
    <submittedName>
        <fullName evidence="8">P-loop containing nucleoside triphosphate hydrolase protein</fullName>
    </submittedName>
</protein>